<comment type="subcellular location">
    <subcellularLocation>
        <location evidence="2">Membrane</location>
    </subcellularLocation>
</comment>
<dbReference type="InterPro" id="IPR050482">
    <property type="entry name" value="Sensor_HK_TwoCompSys"/>
</dbReference>
<evidence type="ECO:0000313" key="14">
    <source>
        <dbReference type="EMBL" id="PXX40394.1"/>
    </source>
</evidence>
<organism evidence="14 15">
    <name type="scientific">Burkholderia pyrrocinia</name>
    <name type="common">Pseudomonas pyrrocinia</name>
    <dbReference type="NCBI Taxonomy" id="60550"/>
    <lineage>
        <taxon>Bacteria</taxon>
        <taxon>Pseudomonadati</taxon>
        <taxon>Pseudomonadota</taxon>
        <taxon>Betaproteobacteria</taxon>
        <taxon>Burkholderiales</taxon>
        <taxon>Burkholderiaceae</taxon>
        <taxon>Burkholderia</taxon>
        <taxon>Burkholderia cepacia complex</taxon>
    </lineage>
</organism>
<dbReference type="InterPro" id="IPR000014">
    <property type="entry name" value="PAS"/>
</dbReference>
<keyword evidence="9" id="KW-1133">Transmembrane helix</keyword>
<evidence type="ECO:0000259" key="12">
    <source>
        <dbReference type="PROSITE" id="PS50113"/>
    </source>
</evidence>
<comment type="catalytic activity">
    <reaction evidence="1">
        <text>ATP + protein L-histidine = ADP + protein N-phospho-L-histidine.</text>
        <dbReference type="EC" id="2.7.13.3"/>
    </reaction>
</comment>
<keyword evidence="8" id="KW-0175">Coiled coil</keyword>
<dbReference type="Gene3D" id="3.30.450.20">
    <property type="entry name" value="PAS domain"/>
    <property type="match status" value="1"/>
</dbReference>
<dbReference type="Pfam" id="PF02518">
    <property type="entry name" value="HATPase_c"/>
    <property type="match status" value="1"/>
</dbReference>
<evidence type="ECO:0000256" key="5">
    <source>
        <dbReference type="ARBA" id="ARBA00022679"/>
    </source>
</evidence>
<feature type="transmembrane region" description="Helical" evidence="9">
    <location>
        <begin position="21"/>
        <end position="40"/>
    </location>
</feature>
<dbReference type="SMART" id="SM00091">
    <property type="entry name" value="PAS"/>
    <property type="match status" value="1"/>
</dbReference>
<evidence type="ECO:0000256" key="2">
    <source>
        <dbReference type="ARBA" id="ARBA00004370"/>
    </source>
</evidence>
<dbReference type="EMBL" id="QJJY01000001">
    <property type="protein sequence ID" value="PXX40394.1"/>
    <property type="molecule type" value="Genomic_DNA"/>
</dbReference>
<sequence>MTSCIKWLVYPLRRLGLHGRLMLGLFAMMLVVGGIGGYALTQHEEEIHFAELESRTARISDFLSLAIAPLLRNGDKPSIDALINSLAGNPEVDEFTVTTVQGGVISSVKPHPSTRPMGEIVRVAGIYRAGPDGADPERLGSIKVVMSTDIVRAEIRHAQTILLTTFFVLLAGLHIVTLYLLKWMVRRPIDRLSRKVDRIALGDLSVTGSVGTRGQLAMFAARVDIMVRNVGATINSLRASETKYRRIFENSSEGIFRLDRDGQLLDVNPAMVRLFDYPSADQLKQASLGGYAQRRLFSAEQISELFANASAHNGVVACEMELRKLHGERIWVELNARAVVNSSGSVEFLEGMISNITERRRAHQRLLMHRERLAGEVSERRRAEANLRASKKRLRELAEYMESIREEERKQIALTIHDELGQMLTALKINLGLLGRIAPVSEQQAQKIVEMASLVDKTVRIVRDVASHLRPAALNYGLASALEWLAAEFSRHELMTCRFLLIGEEPALDEPRATAVFRVAQEALTNIMRHANATHVELRMADLGAAYELSIADNGQGFEMKTQSQRTTYGLLGMQERARALGAEIEIDSAAGTGTVVRVVLPKALNVSQRADFAW</sequence>
<keyword evidence="9" id="KW-0812">Transmembrane</keyword>
<keyword evidence="5" id="KW-0808">Transferase</keyword>
<dbReference type="PANTHER" id="PTHR24421:SF59">
    <property type="entry name" value="OXYGEN SENSOR HISTIDINE KINASE NREB"/>
    <property type="match status" value="1"/>
</dbReference>
<feature type="coiled-coil region" evidence="8">
    <location>
        <begin position="380"/>
        <end position="407"/>
    </location>
</feature>
<dbReference type="InterPro" id="IPR003594">
    <property type="entry name" value="HATPase_dom"/>
</dbReference>
<gene>
    <name evidence="14" type="ORF">NA66_10014</name>
</gene>
<dbReference type="PROSITE" id="PS50109">
    <property type="entry name" value="HIS_KIN"/>
    <property type="match status" value="1"/>
</dbReference>
<dbReference type="GO" id="GO:0046983">
    <property type="term" value="F:protein dimerization activity"/>
    <property type="evidence" value="ECO:0007669"/>
    <property type="project" value="InterPro"/>
</dbReference>
<evidence type="ECO:0000256" key="3">
    <source>
        <dbReference type="ARBA" id="ARBA00012438"/>
    </source>
</evidence>
<feature type="domain" description="PAS" evidence="11">
    <location>
        <begin position="240"/>
        <end position="281"/>
    </location>
</feature>
<evidence type="ECO:0000256" key="7">
    <source>
        <dbReference type="ARBA" id="ARBA00023012"/>
    </source>
</evidence>
<dbReference type="InterPro" id="IPR011712">
    <property type="entry name" value="Sig_transdc_His_kin_sub3_dim/P"/>
</dbReference>
<feature type="transmembrane region" description="Helical" evidence="9">
    <location>
        <begin position="161"/>
        <end position="181"/>
    </location>
</feature>
<comment type="caution">
    <text evidence="14">The sequence shown here is derived from an EMBL/GenBank/DDBJ whole genome shotgun (WGS) entry which is preliminary data.</text>
</comment>
<dbReference type="SMART" id="SM00086">
    <property type="entry name" value="PAC"/>
    <property type="match status" value="1"/>
</dbReference>
<evidence type="ECO:0000259" key="13">
    <source>
        <dbReference type="PROSITE" id="PS50885"/>
    </source>
</evidence>
<accession>A0A318IYX0</accession>
<evidence type="ECO:0000259" key="10">
    <source>
        <dbReference type="PROSITE" id="PS50109"/>
    </source>
</evidence>
<dbReference type="Gene3D" id="1.20.5.1930">
    <property type="match status" value="1"/>
</dbReference>
<dbReference type="PROSITE" id="PS50885">
    <property type="entry name" value="HAMP"/>
    <property type="match status" value="1"/>
</dbReference>
<dbReference type="PROSITE" id="PS50112">
    <property type="entry name" value="PAS"/>
    <property type="match status" value="1"/>
</dbReference>
<keyword evidence="7" id="KW-0902">Two-component regulatory system</keyword>
<dbReference type="InterPro" id="IPR035965">
    <property type="entry name" value="PAS-like_dom_sf"/>
</dbReference>
<dbReference type="Gene3D" id="6.10.340.10">
    <property type="match status" value="1"/>
</dbReference>
<dbReference type="InterPro" id="IPR036890">
    <property type="entry name" value="HATPase_C_sf"/>
</dbReference>
<dbReference type="SMART" id="SM00387">
    <property type="entry name" value="HATPase_c"/>
    <property type="match status" value="1"/>
</dbReference>
<keyword evidence="4" id="KW-0597">Phosphoprotein</keyword>
<dbReference type="Pfam" id="PF07730">
    <property type="entry name" value="HisKA_3"/>
    <property type="match status" value="1"/>
</dbReference>
<evidence type="ECO:0000256" key="8">
    <source>
        <dbReference type="SAM" id="Coils"/>
    </source>
</evidence>
<evidence type="ECO:0000256" key="4">
    <source>
        <dbReference type="ARBA" id="ARBA00022553"/>
    </source>
</evidence>
<dbReference type="PANTHER" id="PTHR24421">
    <property type="entry name" value="NITRATE/NITRITE SENSOR PROTEIN NARX-RELATED"/>
    <property type="match status" value="1"/>
</dbReference>
<dbReference type="Gene3D" id="3.30.565.10">
    <property type="entry name" value="Histidine kinase-like ATPase, C-terminal domain"/>
    <property type="match status" value="1"/>
</dbReference>
<dbReference type="AlphaFoldDB" id="A0A318IYX0"/>
<evidence type="ECO:0000256" key="1">
    <source>
        <dbReference type="ARBA" id="ARBA00000085"/>
    </source>
</evidence>
<dbReference type="InterPro" id="IPR003660">
    <property type="entry name" value="HAMP_dom"/>
</dbReference>
<dbReference type="Proteomes" id="UP000247755">
    <property type="component" value="Unassembled WGS sequence"/>
</dbReference>
<proteinExistence type="predicted"/>
<evidence type="ECO:0000256" key="9">
    <source>
        <dbReference type="SAM" id="Phobius"/>
    </source>
</evidence>
<keyword evidence="9" id="KW-0472">Membrane</keyword>
<evidence type="ECO:0000259" key="11">
    <source>
        <dbReference type="PROSITE" id="PS50112"/>
    </source>
</evidence>
<evidence type="ECO:0000256" key="6">
    <source>
        <dbReference type="ARBA" id="ARBA00022777"/>
    </source>
</evidence>
<dbReference type="CDD" id="cd16917">
    <property type="entry name" value="HATPase_UhpB-NarQ-NarX-like"/>
    <property type="match status" value="1"/>
</dbReference>
<protein>
    <recommendedName>
        <fullName evidence="3">histidine kinase</fullName>
        <ecNumber evidence="3">2.7.13.3</ecNumber>
    </recommendedName>
</protein>
<keyword evidence="6" id="KW-0418">Kinase</keyword>
<dbReference type="SUPFAM" id="SSF55874">
    <property type="entry name" value="ATPase domain of HSP90 chaperone/DNA topoisomerase II/histidine kinase"/>
    <property type="match status" value="1"/>
</dbReference>
<feature type="domain" description="HAMP" evidence="13">
    <location>
        <begin position="183"/>
        <end position="235"/>
    </location>
</feature>
<dbReference type="InterPro" id="IPR001610">
    <property type="entry name" value="PAC"/>
</dbReference>
<dbReference type="InterPro" id="IPR005467">
    <property type="entry name" value="His_kinase_dom"/>
</dbReference>
<evidence type="ECO:0000313" key="15">
    <source>
        <dbReference type="Proteomes" id="UP000247755"/>
    </source>
</evidence>
<feature type="domain" description="PAC" evidence="12">
    <location>
        <begin position="316"/>
        <end position="368"/>
    </location>
</feature>
<dbReference type="InterPro" id="IPR000700">
    <property type="entry name" value="PAS-assoc_C"/>
</dbReference>
<reference evidence="14 15" key="1">
    <citation type="submission" date="2018-05" db="EMBL/GenBank/DDBJ databases">
        <title>Comparative genomics of bacterial root endophytes of switchgrass collected from native prairies over two seasons.</title>
        <authorList>
            <person name="Tang Y."/>
        </authorList>
    </citation>
    <scope>NUCLEOTIDE SEQUENCE [LARGE SCALE GENOMIC DNA]</scope>
    <source>
        <strain evidence="14 15">NFIX32</strain>
    </source>
</reference>
<dbReference type="EC" id="2.7.13.3" evidence="3"/>
<dbReference type="NCBIfam" id="TIGR00229">
    <property type="entry name" value="sensory_box"/>
    <property type="match status" value="1"/>
</dbReference>
<dbReference type="SUPFAM" id="SSF55785">
    <property type="entry name" value="PYP-like sensor domain (PAS domain)"/>
    <property type="match status" value="1"/>
</dbReference>
<dbReference type="GO" id="GO:0000155">
    <property type="term" value="F:phosphorelay sensor kinase activity"/>
    <property type="evidence" value="ECO:0007669"/>
    <property type="project" value="InterPro"/>
</dbReference>
<dbReference type="Pfam" id="PF13188">
    <property type="entry name" value="PAS_8"/>
    <property type="match status" value="1"/>
</dbReference>
<feature type="domain" description="Histidine kinase" evidence="10">
    <location>
        <begin position="415"/>
        <end position="605"/>
    </location>
</feature>
<dbReference type="CDD" id="cd00130">
    <property type="entry name" value="PAS"/>
    <property type="match status" value="1"/>
</dbReference>
<dbReference type="GO" id="GO:0016020">
    <property type="term" value="C:membrane"/>
    <property type="evidence" value="ECO:0007669"/>
    <property type="project" value="UniProtKB-SubCell"/>
</dbReference>
<dbReference type="RefSeq" id="WP_072436448.1">
    <property type="nucleotide sequence ID" value="NZ_QJJY01000001.1"/>
</dbReference>
<dbReference type="PROSITE" id="PS50113">
    <property type="entry name" value="PAC"/>
    <property type="match status" value="1"/>
</dbReference>
<name>A0A318IYX0_BURPY</name>